<dbReference type="Pfam" id="PF18029">
    <property type="entry name" value="Glyoxalase_6"/>
    <property type="match status" value="1"/>
</dbReference>
<dbReference type="PANTHER" id="PTHR35908:SF1">
    <property type="entry name" value="CONSERVED PROTEIN"/>
    <property type="match status" value="1"/>
</dbReference>
<dbReference type="InterPro" id="IPR029068">
    <property type="entry name" value="Glyas_Bleomycin-R_OHBP_Dase"/>
</dbReference>
<dbReference type="PROSITE" id="PS51819">
    <property type="entry name" value="VOC"/>
    <property type="match status" value="1"/>
</dbReference>
<dbReference type="KEGG" id="atq:GH723_01300"/>
<dbReference type="Gene3D" id="3.10.180.10">
    <property type="entry name" value="2,3-Dihydroxybiphenyl 1,2-Dioxygenase, domain 1"/>
    <property type="match status" value="1"/>
</dbReference>
<dbReference type="InterPro" id="IPR041581">
    <property type="entry name" value="Glyoxalase_6"/>
</dbReference>
<dbReference type="PANTHER" id="PTHR35908">
    <property type="entry name" value="HYPOTHETICAL FUSION PROTEIN"/>
    <property type="match status" value="1"/>
</dbReference>
<accession>A0A5Q2RSN5</accession>
<protein>
    <submittedName>
        <fullName evidence="2">VOC family protein</fullName>
    </submittedName>
</protein>
<evidence type="ECO:0000259" key="1">
    <source>
        <dbReference type="PROSITE" id="PS51819"/>
    </source>
</evidence>
<evidence type="ECO:0000313" key="3">
    <source>
        <dbReference type="Proteomes" id="UP000334019"/>
    </source>
</evidence>
<keyword evidence="3" id="KW-1185">Reference proteome</keyword>
<dbReference type="EMBL" id="CP045851">
    <property type="protein sequence ID" value="QGG96920.1"/>
    <property type="molecule type" value="Genomic_DNA"/>
</dbReference>
<organism evidence="2 3">
    <name type="scientific">Actinomarinicola tropica</name>
    <dbReference type="NCBI Taxonomy" id="2789776"/>
    <lineage>
        <taxon>Bacteria</taxon>
        <taxon>Bacillati</taxon>
        <taxon>Actinomycetota</taxon>
        <taxon>Acidimicrobiia</taxon>
        <taxon>Acidimicrobiales</taxon>
        <taxon>Iamiaceae</taxon>
        <taxon>Actinomarinicola</taxon>
    </lineage>
</organism>
<sequence length="136" mass="14753">MRLSAATLSSPDVPRLAAFYEALLGWDRADDEPGWVRLRPPAGGPGLSFHDDGSFRPPVWPSQDGEQRMTAHLDIATDDLGAAVDRAVELGASIHEHQPQAHVRVMVDPDGHPFCLFQGPARGEHDGADWNGVVRS</sequence>
<evidence type="ECO:0000313" key="2">
    <source>
        <dbReference type="EMBL" id="QGG96920.1"/>
    </source>
</evidence>
<dbReference type="InterPro" id="IPR037523">
    <property type="entry name" value="VOC_core"/>
</dbReference>
<dbReference type="Proteomes" id="UP000334019">
    <property type="component" value="Chromosome"/>
</dbReference>
<dbReference type="SUPFAM" id="SSF54593">
    <property type="entry name" value="Glyoxalase/Bleomycin resistance protein/Dihydroxybiphenyl dioxygenase"/>
    <property type="match status" value="1"/>
</dbReference>
<name>A0A5Q2RSN5_9ACTN</name>
<dbReference type="AlphaFoldDB" id="A0A5Q2RSN5"/>
<proteinExistence type="predicted"/>
<gene>
    <name evidence="2" type="ORF">GH723_01300</name>
</gene>
<reference evidence="2 3" key="1">
    <citation type="submission" date="2019-11" db="EMBL/GenBank/DDBJ databases">
        <authorList>
            <person name="He Y."/>
        </authorList>
    </citation>
    <scope>NUCLEOTIDE SEQUENCE [LARGE SCALE GENOMIC DNA]</scope>
    <source>
        <strain evidence="2 3">SCSIO 58843</strain>
    </source>
</reference>
<feature type="domain" description="VOC" evidence="1">
    <location>
        <begin position="2"/>
        <end position="119"/>
    </location>
</feature>